<dbReference type="EMBL" id="KI966434">
    <property type="protein sequence ID" value="EWC44799.1"/>
    <property type="molecule type" value="Genomic_DNA"/>
</dbReference>
<dbReference type="OrthoDB" id="3830579at2759"/>
<accession>W7HNT8</accession>
<proteinExistence type="predicted"/>
<dbReference type="AlphaFoldDB" id="W7HNT8"/>
<dbReference type="Proteomes" id="UP000024837">
    <property type="component" value="Unassembled WGS sequence"/>
</dbReference>
<organism evidence="1 2">
    <name type="scientific">Drechslerella stenobrocha 248</name>
    <dbReference type="NCBI Taxonomy" id="1043628"/>
    <lineage>
        <taxon>Eukaryota</taxon>
        <taxon>Fungi</taxon>
        <taxon>Dikarya</taxon>
        <taxon>Ascomycota</taxon>
        <taxon>Pezizomycotina</taxon>
        <taxon>Orbiliomycetes</taxon>
        <taxon>Orbiliales</taxon>
        <taxon>Orbiliaceae</taxon>
        <taxon>Drechslerella</taxon>
    </lineage>
</organism>
<name>W7HNT8_9PEZI</name>
<reference evidence="1 2" key="1">
    <citation type="submission" date="2013-05" db="EMBL/GenBank/DDBJ databases">
        <title>Drechslerella stenobrocha genome reveals carnivorous origination and mechanical trapping mechanism of predatory fungi.</title>
        <authorList>
            <person name="Liu X."/>
            <person name="Zhang W."/>
            <person name="Liu K."/>
        </authorList>
    </citation>
    <scope>NUCLEOTIDE SEQUENCE [LARGE SCALE GENOMIC DNA]</scope>
    <source>
        <strain evidence="1 2">248</strain>
    </source>
</reference>
<protein>
    <recommendedName>
        <fullName evidence="3">ABM domain-containing protein</fullName>
    </recommendedName>
</protein>
<gene>
    <name evidence="1" type="ORF">DRE_06437</name>
</gene>
<evidence type="ECO:0000313" key="1">
    <source>
        <dbReference type="EMBL" id="EWC44799.1"/>
    </source>
</evidence>
<keyword evidence="2" id="KW-1185">Reference proteome</keyword>
<evidence type="ECO:0000313" key="2">
    <source>
        <dbReference type="Proteomes" id="UP000024837"/>
    </source>
</evidence>
<dbReference type="HOGENOM" id="CLU_1261486_0_0_1"/>
<dbReference type="Gene3D" id="3.30.70.100">
    <property type="match status" value="1"/>
</dbReference>
<evidence type="ECO:0008006" key="3">
    <source>
        <dbReference type="Google" id="ProtNLM"/>
    </source>
</evidence>
<sequence>MTITEIAIMNLRDGVTRSMLTDPEGEHAWCLATLSAQPGLQHLAWGVTLPGLDGVDPQQLFWFVEWDDKSSHQKFMDSDIYADFVANIPAYTNTAHPDGPIIINHYNFPTPPSAFYASALAADITPKVEYISVAPETHLTEFQRHSCIAPPGILHRTMDFGTTFDFAVEDYIFTTLCFWHNSDQRQEYLGAENVRNWAEGVRAPYRTKHVVMTFLEILG</sequence>